<dbReference type="EMBL" id="BARV01030859">
    <property type="protein sequence ID" value="GAI32752.1"/>
    <property type="molecule type" value="Genomic_DNA"/>
</dbReference>
<organism evidence="1">
    <name type="scientific">marine sediment metagenome</name>
    <dbReference type="NCBI Taxonomy" id="412755"/>
    <lineage>
        <taxon>unclassified sequences</taxon>
        <taxon>metagenomes</taxon>
        <taxon>ecological metagenomes</taxon>
    </lineage>
</organism>
<sequence length="123" mass="14907">MSPTFIIIKIDKTLQLKYGKITDRRLKSVIFQGLDYCNWVEDHKRGLAMLFSPKYRIDTRRRTRLILINGPEKFPSFHKNFAKAWNIRDRYQKIELYYTNDRIPLEIRLFAKTVRAYGKEENY</sequence>
<reference evidence="1" key="1">
    <citation type="journal article" date="2014" name="Front. Microbiol.">
        <title>High frequency of phylogenetically diverse reductive dehalogenase-homologous genes in deep subseafloor sedimentary metagenomes.</title>
        <authorList>
            <person name="Kawai M."/>
            <person name="Futagami T."/>
            <person name="Toyoda A."/>
            <person name="Takaki Y."/>
            <person name="Nishi S."/>
            <person name="Hori S."/>
            <person name="Arai W."/>
            <person name="Tsubouchi T."/>
            <person name="Morono Y."/>
            <person name="Uchiyama I."/>
            <person name="Ito T."/>
            <person name="Fujiyama A."/>
            <person name="Inagaki F."/>
            <person name="Takami H."/>
        </authorList>
    </citation>
    <scope>NUCLEOTIDE SEQUENCE</scope>
    <source>
        <strain evidence="1">Expedition CK06-06</strain>
    </source>
</reference>
<comment type="caution">
    <text evidence="1">The sequence shown here is derived from an EMBL/GenBank/DDBJ whole genome shotgun (WGS) entry which is preliminary data.</text>
</comment>
<accession>X1MM79</accession>
<proteinExistence type="predicted"/>
<gene>
    <name evidence="1" type="ORF">S06H3_48940</name>
</gene>
<evidence type="ECO:0000313" key="1">
    <source>
        <dbReference type="EMBL" id="GAI32752.1"/>
    </source>
</evidence>
<name>X1MM79_9ZZZZ</name>
<protein>
    <submittedName>
        <fullName evidence="1">Uncharacterized protein</fullName>
    </submittedName>
</protein>
<dbReference type="AlphaFoldDB" id="X1MM79"/>